<protein>
    <submittedName>
        <fullName evidence="1">Uncharacterized protein</fullName>
    </submittedName>
</protein>
<evidence type="ECO:0000313" key="1">
    <source>
        <dbReference type="EMBL" id="THC88291.1"/>
    </source>
</evidence>
<keyword evidence="2" id="KW-1185">Reference proteome</keyword>
<dbReference type="AlphaFoldDB" id="A0A4S3J629"/>
<accession>A0A4S3J629</accession>
<evidence type="ECO:0000313" key="2">
    <source>
        <dbReference type="Proteomes" id="UP000308092"/>
    </source>
</evidence>
<comment type="caution">
    <text evidence="1">The sequence shown here is derived from an EMBL/GenBank/DDBJ whole genome shotgun (WGS) entry which is preliminary data.</text>
</comment>
<dbReference type="Proteomes" id="UP000308092">
    <property type="component" value="Unassembled WGS sequence"/>
</dbReference>
<proteinExistence type="predicted"/>
<reference evidence="1 2" key="1">
    <citation type="submission" date="2019-03" db="EMBL/GenBank/DDBJ databases">
        <title>The genome sequence of a newly discovered highly antifungal drug resistant Aspergillus species, Aspergillus tanneri NIH 1004.</title>
        <authorList>
            <person name="Mounaud S."/>
            <person name="Singh I."/>
            <person name="Joardar V."/>
            <person name="Pakala S."/>
            <person name="Pakala S."/>
            <person name="Venepally P."/>
            <person name="Hoover J."/>
            <person name="Nierman W."/>
            <person name="Chung J."/>
            <person name="Losada L."/>
        </authorList>
    </citation>
    <scope>NUCLEOTIDE SEQUENCE [LARGE SCALE GENOMIC DNA]</scope>
    <source>
        <strain evidence="1 2">NIH1004</strain>
    </source>
</reference>
<name>A0A4S3J629_9EURO</name>
<dbReference type="EMBL" id="SOSA01000885">
    <property type="protein sequence ID" value="THC88291.1"/>
    <property type="molecule type" value="Genomic_DNA"/>
</dbReference>
<organism evidence="1 2">
    <name type="scientific">Aspergillus tanneri</name>
    <dbReference type="NCBI Taxonomy" id="1220188"/>
    <lineage>
        <taxon>Eukaryota</taxon>
        <taxon>Fungi</taxon>
        <taxon>Dikarya</taxon>
        <taxon>Ascomycota</taxon>
        <taxon>Pezizomycotina</taxon>
        <taxon>Eurotiomycetes</taxon>
        <taxon>Eurotiomycetidae</taxon>
        <taxon>Eurotiales</taxon>
        <taxon>Aspergillaceae</taxon>
        <taxon>Aspergillus</taxon>
        <taxon>Aspergillus subgen. Circumdati</taxon>
    </lineage>
</organism>
<dbReference type="VEuPathDB" id="FungiDB:EYZ11_012263"/>
<gene>
    <name evidence="1" type="ORF">EYZ11_012263</name>
</gene>
<sequence length="22" mass="2528">MTVTIDPYCVFSFLLKAIEYCA</sequence>